<protein>
    <submittedName>
        <fullName evidence="1">Uncharacterized protein</fullName>
    </submittedName>
</protein>
<dbReference type="EMBL" id="CP036266">
    <property type="protein sequence ID" value="QDT20214.1"/>
    <property type="molecule type" value="Genomic_DNA"/>
</dbReference>
<accession>A0A517PLG5</accession>
<dbReference type="AlphaFoldDB" id="A0A517PLG5"/>
<name>A0A517PLG5_9PLAN</name>
<keyword evidence="2" id="KW-1185">Reference proteome</keyword>
<gene>
    <name evidence="1" type="ORF">HG66A1_19990</name>
</gene>
<dbReference type="Proteomes" id="UP000320421">
    <property type="component" value="Chromosome"/>
</dbReference>
<proteinExistence type="predicted"/>
<evidence type="ECO:0000313" key="2">
    <source>
        <dbReference type="Proteomes" id="UP000320421"/>
    </source>
</evidence>
<evidence type="ECO:0000313" key="1">
    <source>
        <dbReference type="EMBL" id="QDT20214.1"/>
    </source>
</evidence>
<sequence>MSHLLACVLAISCCPPDANAGKAEVAGWSTAVLWNSEVVSARLLYRSPTSLADKKWLTLELENHTQKTLQVGQMRTNLNLTLHETTSTDVLMIRELSGVFGSIKRLPPGRHRFSGETLEFASINMGLRPVTELRVKIQPKVEIEIVGGDRYQTPKDTPSFTFGLRHPSAAEVTELIQEMKQYLKAPGDLEKNLSRMHALFNMPKVQDGLTLGDYLPALKDSRYSPVRSPLVQNIFAKYADAPEVLAYYREAFQTEPDIVYWDAANYNIWNEEFLEPLVQGCEKGKWVYFDVLSRHTSEWRKREPYVVRVSAALLKHHPILNRQVQTIPDKELSHWATAVLDAGAVADPKLVELLKAALEDKRQARINYGSGGWHEGRVCDRALLAIHKILDGDSWAAHQAAGVTGWRTEKERLEAYDRLIKILRERLKSVPDKK</sequence>
<organism evidence="1 2">
    <name type="scientific">Gimesia chilikensis</name>
    <dbReference type="NCBI Taxonomy" id="2605989"/>
    <lineage>
        <taxon>Bacteria</taxon>
        <taxon>Pseudomonadati</taxon>
        <taxon>Planctomycetota</taxon>
        <taxon>Planctomycetia</taxon>
        <taxon>Planctomycetales</taxon>
        <taxon>Planctomycetaceae</taxon>
        <taxon>Gimesia</taxon>
    </lineage>
</organism>
<dbReference type="RefSeq" id="WP_145182744.1">
    <property type="nucleotide sequence ID" value="NZ_CP036266.1"/>
</dbReference>
<reference evidence="1 2" key="1">
    <citation type="submission" date="2019-02" db="EMBL/GenBank/DDBJ databases">
        <title>Deep-cultivation of Planctomycetes and their phenomic and genomic characterization uncovers novel biology.</title>
        <authorList>
            <person name="Wiegand S."/>
            <person name="Jogler M."/>
            <person name="Boedeker C."/>
            <person name="Pinto D."/>
            <person name="Vollmers J."/>
            <person name="Rivas-Marin E."/>
            <person name="Kohn T."/>
            <person name="Peeters S.H."/>
            <person name="Heuer A."/>
            <person name="Rast P."/>
            <person name="Oberbeckmann S."/>
            <person name="Bunk B."/>
            <person name="Jeske O."/>
            <person name="Meyerdierks A."/>
            <person name="Storesund J.E."/>
            <person name="Kallscheuer N."/>
            <person name="Luecker S."/>
            <person name="Lage O.M."/>
            <person name="Pohl T."/>
            <person name="Merkel B.J."/>
            <person name="Hornburger P."/>
            <person name="Mueller R.-W."/>
            <person name="Bruemmer F."/>
            <person name="Labrenz M."/>
            <person name="Spormann A.M."/>
            <person name="Op den Camp H."/>
            <person name="Overmann J."/>
            <person name="Amann R."/>
            <person name="Jetten M.S.M."/>
            <person name="Mascher T."/>
            <person name="Medema M.H."/>
            <person name="Devos D.P."/>
            <person name="Kaster A.-K."/>
            <person name="Ovreas L."/>
            <person name="Rohde M."/>
            <person name="Galperin M.Y."/>
            <person name="Jogler C."/>
        </authorList>
    </citation>
    <scope>NUCLEOTIDE SEQUENCE [LARGE SCALE GENOMIC DNA]</scope>
    <source>
        <strain evidence="1 2">HG66A1</strain>
    </source>
</reference>